<dbReference type="InterPro" id="IPR039425">
    <property type="entry name" value="RNA_pol_sigma-70-like"/>
</dbReference>
<dbReference type="GO" id="GO:0016987">
    <property type="term" value="F:sigma factor activity"/>
    <property type="evidence" value="ECO:0007669"/>
    <property type="project" value="UniProtKB-KW"/>
</dbReference>
<dbReference type="NCBIfam" id="NF008889">
    <property type="entry name" value="PRK11924.1-1"/>
    <property type="match status" value="1"/>
</dbReference>
<dbReference type="PANTHER" id="PTHR43133">
    <property type="entry name" value="RNA POLYMERASE ECF-TYPE SIGMA FACTO"/>
    <property type="match status" value="1"/>
</dbReference>
<keyword evidence="4" id="KW-0804">Transcription</keyword>
<dbReference type="Proteomes" id="UP000077752">
    <property type="component" value="Unassembled WGS sequence"/>
</dbReference>
<feature type="domain" description="RNA polymerase sigma-70 region 2" evidence="5">
    <location>
        <begin position="15"/>
        <end position="79"/>
    </location>
</feature>
<keyword evidence="2" id="KW-0805">Transcription regulation</keyword>
<dbReference type="Gene3D" id="1.10.10.10">
    <property type="entry name" value="Winged helix-like DNA-binding domain superfamily/Winged helix DNA-binding domain"/>
    <property type="match status" value="1"/>
</dbReference>
<dbReference type="SUPFAM" id="SSF88946">
    <property type="entry name" value="Sigma2 domain of RNA polymerase sigma factors"/>
    <property type="match status" value="1"/>
</dbReference>
<dbReference type="SUPFAM" id="SSF88659">
    <property type="entry name" value="Sigma3 and sigma4 domains of RNA polymerase sigma factors"/>
    <property type="match status" value="1"/>
</dbReference>
<evidence type="ECO:0000256" key="1">
    <source>
        <dbReference type="ARBA" id="ARBA00010641"/>
    </source>
</evidence>
<comment type="caution">
    <text evidence="7">The sequence shown here is derived from an EMBL/GenBank/DDBJ whole genome shotgun (WGS) entry which is preliminary data.</text>
</comment>
<organism evidence="7 8">
    <name type="scientific">Pseudomonas putida</name>
    <name type="common">Arthrobacter siderocapsulatus</name>
    <dbReference type="NCBI Taxonomy" id="303"/>
    <lineage>
        <taxon>Bacteria</taxon>
        <taxon>Pseudomonadati</taxon>
        <taxon>Pseudomonadota</taxon>
        <taxon>Gammaproteobacteria</taxon>
        <taxon>Pseudomonadales</taxon>
        <taxon>Pseudomonadaceae</taxon>
        <taxon>Pseudomonas</taxon>
    </lineage>
</organism>
<evidence type="ECO:0000256" key="3">
    <source>
        <dbReference type="ARBA" id="ARBA00023082"/>
    </source>
</evidence>
<dbReference type="InterPro" id="IPR013324">
    <property type="entry name" value="RNA_pol_sigma_r3/r4-like"/>
</dbReference>
<dbReference type="GO" id="GO:0006352">
    <property type="term" value="P:DNA-templated transcription initiation"/>
    <property type="evidence" value="ECO:0007669"/>
    <property type="project" value="InterPro"/>
</dbReference>
<sequence length="168" mass="18953">MSGLDHAHREYVGSLFRNHYQWLCLRLRRHLGDGGAEDIAADTFVQLLSAPVAEPIRQPRALLTTIAQRLMYQLWRRRDLERAYLDALDLDDEAQAPSPEELAQMLEALQIIDELLDGLPAKVKATFLLSQVNGLTYPEIAAQLGISQRSVSDYMAKAIHRCLKASLE</sequence>
<dbReference type="NCBIfam" id="TIGR02937">
    <property type="entry name" value="sigma70-ECF"/>
    <property type="match status" value="1"/>
</dbReference>
<accession>A0A177SQK9</accession>
<dbReference type="InterPro" id="IPR014284">
    <property type="entry name" value="RNA_pol_sigma-70_dom"/>
</dbReference>
<dbReference type="AlphaFoldDB" id="A0A177SQK9"/>
<evidence type="ECO:0000259" key="6">
    <source>
        <dbReference type="Pfam" id="PF08281"/>
    </source>
</evidence>
<evidence type="ECO:0000313" key="8">
    <source>
        <dbReference type="Proteomes" id="UP000077752"/>
    </source>
</evidence>
<dbReference type="CDD" id="cd06171">
    <property type="entry name" value="Sigma70_r4"/>
    <property type="match status" value="1"/>
</dbReference>
<dbReference type="InterPro" id="IPR036388">
    <property type="entry name" value="WH-like_DNA-bd_sf"/>
</dbReference>
<name>A0A177SQK9_PSEPU</name>
<dbReference type="Gene3D" id="1.10.1740.10">
    <property type="match status" value="1"/>
</dbReference>
<evidence type="ECO:0000259" key="5">
    <source>
        <dbReference type="Pfam" id="PF04542"/>
    </source>
</evidence>
<keyword evidence="3" id="KW-0731">Sigma factor</keyword>
<dbReference type="Pfam" id="PF04542">
    <property type="entry name" value="Sigma70_r2"/>
    <property type="match status" value="1"/>
</dbReference>
<dbReference type="RefSeq" id="WP_064302401.1">
    <property type="nucleotide sequence ID" value="NZ_LUCV01000012.1"/>
</dbReference>
<protein>
    <submittedName>
        <fullName evidence="7">RNA polymerase subunit sigma</fullName>
    </submittedName>
</protein>
<evidence type="ECO:0000256" key="4">
    <source>
        <dbReference type="ARBA" id="ARBA00023163"/>
    </source>
</evidence>
<dbReference type="EMBL" id="LUCV01000012">
    <property type="protein sequence ID" value="OAI93274.1"/>
    <property type="molecule type" value="Genomic_DNA"/>
</dbReference>
<evidence type="ECO:0000313" key="7">
    <source>
        <dbReference type="EMBL" id="OAI93274.1"/>
    </source>
</evidence>
<dbReference type="Pfam" id="PF08281">
    <property type="entry name" value="Sigma70_r4_2"/>
    <property type="match status" value="1"/>
</dbReference>
<dbReference type="GO" id="GO:0003677">
    <property type="term" value="F:DNA binding"/>
    <property type="evidence" value="ECO:0007669"/>
    <property type="project" value="InterPro"/>
</dbReference>
<dbReference type="PANTHER" id="PTHR43133:SF63">
    <property type="entry name" value="RNA POLYMERASE SIGMA FACTOR FECI-RELATED"/>
    <property type="match status" value="1"/>
</dbReference>
<dbReference type="InterPro" id="IPR013325">
    <property type="entry name" value="RNA_pol_sigma_r2"/>
</dbReference>
<proteinExistence type="inferred from homology"/>
<comment type="similarity">
    <text evidence="1">Belongs to the sigma-70 factor family. ECF subfamily.</text>
</comment>
<dbReference type="InterPro" id="IPR013249">
    <property type="entry name" value="RNA_pol_sigma70_r4_t2"/>
</dbReference>
<feature type="domain" description="RNA polymerase sigma factor 70 region 4 type 2" evidence="6">
    <location>
        <begin position="110"/>
        <end position="159"/>
    </location>
</feature>
<reference evidence="7 8" key="1">
    <citation type="submission" date="2016-03" db="EMBL/GenBank/DDBJ databases">
        <title>Draft Genome Assembly of Pseudomonas putida strain CBF10-2.</title>
        <authorList>
            <person name="Iyer R.S."/>
            <person name="Damania A."/>
        </authorList>
    </citation>
    <scope>NUCLEOTIDE SEQUENCE [LARGE SCALE GENOMIC DNA]</scope>
    <source>
        <strain evidence="7 8">CBF10-2</strain>
    </source>
</reference>
<gene>
    <name evidence="7" type="ORF">AYO28_14375</name>
</gene>
<evidence type="ECO:0000256" key="2">
    <source>
        <dbReference type="ARBA" id="ARBA00023015"/>
    </source>
</evidence>
<dbReference type="InterPro" id="IPR007627">
    <property type="entry name" value="RNA_pol_sigma70_r2"/>
</dbReference>